<dbReference type="EMBL" id="JAKELL010000007">
    <property type="protein sequence ID" value="KAH8997427.1"/>
    <property type="molecule type" value="Genomic_DNA"/>
</dbReference>
<organism evidence="2 3">
    <name type="scientific">Lactarius akahatsu</name>
    <dbReference type="NCBI Taxonomy" id="416441"/>
    <lineage>
        <taxon>Eukaryota</taxon>
        <taxon>Fungi</taxon>
        <taxon>Dikarya</taxon>
        <taxon>Basidiomycota</taxon>
        <taxon>Agaricomycotina</taxon>
        <taxon>Agaricomycetes</taxon>
        <taxon>Russulales</taxon>
        <taxon>Russulaceae</taxon>
        <taxon>Lactarius</taxon>
    </lineage>
</organism>
<keyword evidence="3" id="KW-1185">Reference proteome</keyword>
<accession>A0AAD4LNY8</accession>
<comment type="caution">
    <text evidence="2">The sequence shown here is derived from an EMBL/GenBank/DDBJ whole genome shotgun (WGS) entry which is preliminary data.</text>
</comment>
<sequence>MLYKRRCNAGKRGRRGRKRGGGERKRGKGNGLGRSSRANRHGVLYPRSPAPDSARSTDTSQFGICDPTYSPFSLSPSHKHRSRSIYPYTPFSTQFLFSSFTIISLSLSVPLPFARYLSLQLQLIRCSALLPNSLGTFSPSYLSSISPHEPYLHEAVPPRCFNHLYLFHFSALFFLIPSDQTGEAFISTPYPLICAAMHPAFPRMPHPITFVYPLQSLTQPKRA</sequence>
<name>A0AAD4LNY8_9AGAM</name>
<feature type="compositionally biased region" description="Basic residues" evidence="1">
    <location>
        <begin position="1"/>
        <end position="19"/>
    </location>
</feature>
<dbReference type="AlphaFoldDB" id="A0AAD4LNY8"/>
<gene>
    <name evidence="2" type="ORF">EDB92DRAFT_1424027</name>
</gene>
<proteinExistence type="predicted"/>
<protein>
    <submittedName>
        <fullName evidence="2">Uncharacterized protein</fullName>
    </submittedName>
</protein>
<feature type="region of interest" description="Disordered" evidence="1">
    <location>
        <begin position="1"/>
        <end position="59"/>
    </location>
</feature>
<reference evidence="2" key="1">
    <citation type="submission" date="2022-01" db="EMBL/GenBank/DDBJ databases">
        <title>Comparative genomics reveals a dynamic genome evolution in the ectomycorrhizal milk-cap (Lactarius) mushrooms.</title>
        <authorList>
            <consortium name="DOE Joint Genome Institute"/>
            <person name="Lebreton A."/>
            <person name="Tang N."/>
            <person name="Kuo A."/>
            <person name="LaButti K."/>
            <person name="Drula E."/>
            <person name="Barry K."/>
            <person name="Clum A."/>
            <person name="Lipzen A."/>
            <person name="Mousain D."/>
            <person name="Ng V."/>
            <person name="Wang R."/>
            <person name="Wang X."/>
            <person name="Dai Y."/>
            <person name="Henrissat B."/>
            <person name="Grigoriev I.V."/>
            <person name="Guerin-Laguette A."/>
            <person name="Yu F."/>
            <person name="Martin F.M."/>
        </authorList>
    </citation>
    <scope>NUCLEOTIDE SEQUENCE</scope>
    <source>
        <strain evidence="2">QP</strain>
    </source>
</reference>
<evidence type="ECO:0000313" key="3">
    <source>
        <dbReference type="Proteomes" id="UP001201163"/>
    </source>
</evidence>
<evidence type="ECO:0000256" key="1">
    <source>
        <dbReference type="SAM" id="MobiDB-lite"/>
    </source>
</evidence>
<dbReference type="Proteomes" id="UP001201163">
    <property type="component" value="Unassembled WGS sequence"/>
</dbReference>
<evidence type="ECO:0000313" key="2">
    <source>
        <dbReference type="EMBL" id="KAH8997427.1"/>
    </source>
</evidence>